<protein>
    <submittedName>
        <fullName evidence="2">Uncharacterized protein</fullName>
    </submittedName>
</protein>
<organism evidence="2">
    <name type="scientific">Cuerna arida</name>
    <dbReference type="NCBI Taxonomy" id="1464854"/>
    <lineage>
        <taxon>Eukaryota</taxon>
        <taxon>Metazoa</taxon>
        <taxon>Ecdysozoa</taxon>
        <taxon>Arthropoda</taxon>
        <taxon>Hexapoda</taxon>
        <taxon>Insecta</taxon>
        <taxon>Pterygota</taxon>
        <taxon>Neoptera</taxon>
        <taxon>Paraneoptera</taxon>
        <taxon>Hemiptera</taxon>
        <taxon>Auchenorrhyncha</taxon>
        <taxon>Membracoidea</taxon>
        <taxon>Cicadellidae</taxon>
        <taxon>Cicadellinae</taxon>
        <taxon>Proconiini</taxon>
        <taxon>Cuerna</taxon>
    </lineage>
</organism>
<feature type="non-terminal residue" evidence="2">
    <location>
        <position position="1"/>
    </location>
</feature>
<feature type="region of interest" description="Disordered" evidence="1">
    <location>
        <begin position="43"/>
        <end position="95"/>
    </location>
</feature>
<gene>
    <name evidence="2" type="ORF">g.48653</name>
</gene>
<evidence type="ECO:0000313" key="2">
    <source>
        <dbReference type="EMBL" id="JAS64840.1"/>
    </source>
</evidence>
<proteinExistence type="predicted"/>
<dbReference type="AlphaFoldDB" id="A0A1B6GR25"/>
<reference evidence="2" key="1">
    <citation type="submission" date="2015-11" db="EMBL/GenBank/DDBJ databases">
        <title>De novo transcriptome assembly of four potential Pierce s Disease insect vectors from Arizona vineyards.</title>
        <authorList>
            <person name="Tassone E.E."/>
        </authorList>
    </citation>
    <scope>NUCLEOTIDE SEQUENCE</scope>
</reference>
<name>A0A1B6GR25_9HEMI</name>
<evidence type="ECO:0000256" key="1">
    <source>
        <dbReference type="SAM" id="MobiDB-lite"/>
    </source>
</evidence>
<feature type="compositionally biased region" description="Polar residues" evidence="1">
    <location>
        <begin position="43"/>
        <end position="56"/>
    </location>
</feature>
<accession>A0A1B6GR25</accession>
<dbReference type="EMBL" id="GECZ01004929">
    <property type="protein sequence ID" value="JAS64840.1"/>
    <property type="molecule type" value="Transcribed_RNA"/>
</dbReference>
<feature type="region of interest" description="Disordered" evidence="1">
    <location>
        <begin position="113"/>
        <end position="133"/>
    </location>
</feature>
<sequence>LQKNIDNWTAEGYKQNSPSVNFIPVTTIPHIFNSKKIPDEYLTSTEPTISNSSQYENKSDGDKDHEGAESQKHQVKVHPDIHSKDQEDNEETSGTLENLLNGWSLLETKMTTPTATTSEEPMTEEAVTEAVPTSKAWEKIQVSISPLTKEKVYVVTPVPATESQGSLLSTRVERSYSVVTAGSEKESKVLVDPTIKKSR</sequence>
<feature type="region of interest" description="Disordered" evidence="1">
    <location>
        <begin position="1"/>
        <end position="21"/>
    </location>
</feature>
<feature type="compositionally biased region" description="Basic and acidic residues" evidence="1">
    <location>
        <begin position="57"/>
        <end position="86"/>
    </location>
</feature>